<dbReference type="EMBL" id="BAFE01000019">
    <property type="protein sequence ID" value="GAB47566.1"/>
    <property type="molecule type" value="Genomic_DNA"/>
</dbReference>
<feature type="domain" description="Histidine kinase" evidence="3">
    <location>
        <begin position="233"/>
        <end position="400"/>
    </location>
</feature>
<dbReference type="Pfam" id="PF06580">
    <property type="entry name" value="His_kinase"/>
    <property type="match status" value="1"/>
</dbReference>
<keyword evidence="2" id="KW-0472">Membrane</keyword>
<organism evidence="4 5">
    <name type="scientific">Mobilicoccus pelagius NBRC 104925</name>
    <dbReference type="NCBI Taxonomy" id="1089455"/>
    <lineage>
        <taxon>Bacteria</taxon>
        <taxon>Bacillati</taxon>
        <taxon>Actinomycetota</taxon>
        <taxon>Actinomycetes</taxon>
        <taxon>Micrococcales</taxon>
        <taxon>Dermatophilaceae</taxon>
        <taxon>Mobilicoccus</taxon>
    </lineage>
</organism>
<comment type="caution">
    <text evidence="4">The sequence shown here is derived from an EMBL/GenBank/DDBJ whole genome shotgun (WGS) entry which is preliminary data.</text>
</comment>
<evidence type="ECO:0000313" key="5">
    <source>
        <dbReference type="Proteomes" id="UP000004367"/>
    </source>
</evidence>
<keyword evidence="1 4" id="KW-0418">Kinase</keyword>
<dbReference type="Proteomes" id="UP000004367">
    <property type="component" value="Unassembled WGS sequence"/>
</dbReference>
<dbReference type="InterPro" id="IPR003594">
    <property type="entry name" value="HATPase_dom"/>
</dbReference>
<keyword evidence="5" id="KW-1185">Reference proteome</keyword>
<name>H5UPA8_9MICO</name>
<dbReference type="GO" id="GO:0016020">
    <property type="term" value="C:membrane"/>
    <property type="evidence" value="ECO:0007669"/>
    <property type="project" value="InterPro"/>
</dbReference>
<dbReference type="SMART" id="SM00387">
    <property type="entry name" value="HATPase_c"/>
    <property type="match status" value="1"/>
</dbReference>
<keyword evidence="2" id="KW-0812">Transmembrane</keyword>
<dbReference type="PANTHER" id="PTHR34220:SF7">
    <property type="entry name" value="SENSOR HISTIDINE KINASE YPDA"/>
    <property type="match status" value="1"/>
</dbReference>
<evidence type="ECO:0000259" key="3">
    <source>
        <dbReference type="PROSITE" id="PS50109"/>
    </source>
</evidence>
<dbReference type="PROSITE" id="PS50109">
    <property type="entry name" value="HIS_KIN"/>
    <property type="match status" value="1"/>
</dbReference>
<dbReference type="STRING" id="1089455.MOPEL_020_00520"/>
<dbReference type="InterPro" id="IPR050640">
    <property type="entry name" value="Bact_2-comp_sensor_kinase"/>
</dbReference>
<dbReference type="Gene3D" id="3.30.565.10">
    <property type="entry name" value="Histidine kinase-like ATPase, C-terminal domain"/>
    <property type="match status" value="1"/>
</dbReference>
<proteinExistence type="predicted"/>
<feature type="transmembrane region" description="Helical" evidence="2">
    <location>
        <begin position="20"/>
        <end position="38"/>
    </location>
</feature>
<dbReference type="Pfam" id="PF02518">
    <property type="entry name" value="HATPase_c"/>
    <property type="match status" value="1"/>
</dbReference>
<reference evidence="4 5" key="1">
    <citation type="submission" date="2012-02" db="EMBL/GenBank/DDBJ databases">
        <title>Whole genome shotgun sequence of Mobilicoccus pelagius NBRC 104925.</title>
        <authorList>
            <person name="Yoshida Y."/>
            <person name="Hosoyama A."/>
            <person name="Tsuchikane K."/>
            <person name="Katsumata H."/>
            <person name="Yamazaki S."/>
            <person name="Fujita N."/>
        </authorList>
    </citation>
    <scope>NUCLEOTIDE SEQUENCE [LARGE SCALE GENOMIC DNA]</scope>
    <source>
        <strain evidence="4 5">NBRC 104925</strain>
    </source>
</reference>
<keyword evidence="1 4" id="KW-0808">Transferase</keyword>
<dbReference type="SUPFAM" id="SSF55874">
    <property type="entry name" value="ATPase domain of HSP90 chaperone/DNA topoisomerase II/histidine kinase"/>
    <property type="match status" value="1"/>
</dbReference>
<dbReference type="Pfam" id="PF01590">
    <property type="entry name" value="GAF"/>
    <property type="match status" value="1"/>
</dbReference>
<protein>
    <submittedName>
        <fullName evidence="4">Putative two-component histidine kinase</fullName>
    </submittedName>
</protein>
<accession>H5UPA8</accession>
<evidence type="ECO:0000256" key="1">
    <source>
        <dbReference type="ARBA" id="ARBA00022777"/>
    </source>
</evidence>
<evidence type="ECO:0000313" key="4">
    <source>
        <dbReference type="EMBL" id="GAB47566.1"/>
    </source>
</evidence>
<dbReference type="InterPro" id="IPR036890">
    <property type="entry name" value="HATPase_C_sf"/>
</dbReference>
<dbReference type="InterPro" id="IPR010559">
    <property type="entry name" value="Sig_transdc_His_kin_internal"/>
</dbReference>
<dbReference type="PANTHER" id="PTHR34220">
    <property type="entry name" value="SENSOR HISTIDINE KINASE YPDA"/>
    <property type="match status" value="1"/>
</dbReference>
<dbReference type="GO" id="GO:0000155">
    <property type="term" value="F:phosphorelay sensor kinase activity"/>
    <property type="evidence" value="ECO:0007669"/>
    <property type="project" value="InterPro"/>
</dbReference>
<dbReference type="eggNOG" id="COG3275">
    <property type="taxonomic scope" value="Bacteria"/>
</dbReference>
<keyword evidence="2" id="KW-1133">Transmembrane helix</keyword>
<dbReference type="InterPro" id="IPR003018">
    <property type="entry name" value="GAF"/>
</dbReference>
<sequence length="405" mass="43090">MISELVTATRPGLGAGTGTFLLAFGVAVVGLALLVGVLRSRGHLASPESTATYRTLHAASTAARHLRDGLTAEAAARAARDLRPLLGVDAVAIGDTGGVLAWEGGAEHHRQDFAAQVPGVLAGGRTVRLDERRVGCDDPDCLLRAAILAPVVCDNRVVAVLASYHRGSSSDLVRATEAVAAWIATQIDLAELGRERGRAVEAELRALRAQISPHFIYNSLGAIASFVRTDPARARELLLDFADFTRYSFRRTGPLTPLSEELVNIERYLVLEEARFGDRMQVTLRVAPEVLGVRVPSFAIQPLVENAVQHGIEAAAGVGRIRIEAHDVGTEVEIVIEDDGAGADPERIRAVLSGDEAGDHVGMANVDARLRQTFGDGYGLTVETAIGAGTRVSFRVPKFHPDADD</sequence>
<gene>
    <name evidence="4" type="ORF">MOPEL_020_00520</name>
</gene>
<dbReference type="RefSeq" id="WP_009481464.1">
    <property type="nucleotide sequence ID" value="NZ_BAFE01000019.1"/>
</dbReference>
<dbReference type="AlphaFoldDB" id="H5UPA8"/>
<dbReference type="InterPro" id="IPR005467">
    <property type="entry name" value="His_kinase_dom"/>
</dbReference>
<evidence type="ECO:0000256" key="2">
    <source>
        <dbReference type="SAM" id="Phobius"/>
    </source>
</evidence>